<dbReference type="GO" id="GO:0008318">
    <property type="term" value="F:protein prenyltransferase activity"/>
    <property type="evidence" value="ECO:0007669"/>
    <property type="project" value="InterPro"/>
</dbReference>
<dbReference type="SUPFAM" id="SSF48439">
    <property type="entry name" value="Protein prenylyltransferase"/>
    <property type="match status" value="1"/>
</dbReference>
<evidence type="ECO:0000256" key="3">
    <source>
        <dbReference type="ARBA" id="ARBA00022679"/>
    </source>
</evidence>
<evidence type="ECO:0000256" key="4">
    <source>
        <dbReference type="ARBA" id="ARBA00022737"/>
    </source>
</evidence>
<evidence type="ECO:0000256" key="1">
    <source>
        <dbReference type="ARBA" id="ARBA00006734"/>
    </source>
</evidence>
<dbReference type="AlphaFoldDB" id="A0A4Q9M9I1"/>
<keyword evidence="3 5" id="KW-0808">Transferase</keyword>
<evidence type="ECO:0000313" key="5">
    <source>
        <dbReference type="EMBL" id="TBU23804.1"/>
    </source>
</evidence>
<keyword evidence="4" id="KW-0677">Repeat</keyword>
<keyword evidence="2" id="KW-0637">Prenyltransferase</keyword>
<dbReference type="EMBL" id="ML143494">
    <property type="protein sequence ID" value="TBU23804.1"/>
    <property type="molecule type" value="Genomic_DNA"/>
</dbReference>
<protein>
    <submittedName>
        <fullName evidence="5">Protein prenylyltransferase</fullName>
    </submittedName>
</protein>
<dbReference type="Pfam" id="PF01239">
    <property type="entry name" value="PPTA"/>
    <property type="match status" value="1"/>
</dbReference>
<evidence type="ECO:0000256" key="2">
    <source>
        <dbReference type="ARBA" id="ARBA00022602"/>
    </source>
</evidence>
<dbReference type="Proteomes" id="UP000292957">
    <property type="component" value="Unassembled WGS sequence"/>
</dbReference>
<dbReference type="PANTHER" id="PTHR11129:SF3">
    <property type="entry name" value="PROTEIN PRENYLTRANSFERASE ALPHA SUBUNIT REPEAT-CONTAINING PROTEIN 1"/>
    <property type="match status" value="1"/>
</dbReference>
<comment type="similarity">
    <text evidence="1">Belongs to the protein prenyltransferase subunit alpha family.</text>
</comment>
<name>A0A4Q9M9I1_9APHY</name>
<reference evidence="5" key="1">
    <citation type="submission" date="2019-01" db="EMBL/GenBank/DDBJ databases">
        <title>Draft genome sequences of three monokaryotic isolates of the white-rot basidiomycete fungus Dichomitus squalens.</title>
        <authorList>
            <consortium name="DOE Joint Genome Institute"/>
            <person name="Lopez S.C."/>
            <person name="Andreopoulos B."/>
            <person name="Pangilinan J."/>
            <person name="Lipzen A."/>
            <person name="Riley R."/>
            <person name="Ahrendt S."/>
            <person name="Ng V."/>
            <person name="Barry K."/>
            <person name="Daum C."/>
            <person name="Grigoriev I.V."/>
            <person name="Hilden K.S."/>
            <person name="Makela M.R."/>
            <person name="de Vries R.P."/>
        </authorList>
    </citation>
    <scope>NUCLEOTIDE SEQUENCE [LARGE SCALE GENOMIC DNA]</scope>
    <source>
        <strain evidence="5">OM18370.1</strain>
    </source>
</reference>
<accession>A0A4Q9M9I1</accession>
<dbReference type="PANTHER" id="PTHR11129">
    <property type="entry name" value="PROTEIN FARNESYLTRANSFERASE ALPHA SUBUNIT/RAB GERANYLGERANYL TRANSFERASE ALPHA SUBUNIT"/>
    <property type="match status" value="1"/>
</dbReference>
<dbReference type="Gene3D" id="1.25.40.120">
    <property type="entry name" value="Protein prenylyltransferase"/>
    <property type="match status" value="1"/>
</dbReference>
<proteinExistence type="inferred from homology"/>
<dbReference type="PROSITE" id="PS51147">
    <property type="entry name" value="PFTA"/>
    <property type="match status" value="1"/>
</dbReference>
<organism evidence="5">
    <name type="scientific">Dichomitus squalens</name>
    <dbReference type="NCBI Taxonomy" id="114155"/>
    <lineage>
        <taxon>Eukaryota</taxon>
        <taxon>Fungi</taxon>
        <taxon>Dikarya</taxon>
        <taxon>Basidiomycota</taxon>
        <taxon>Agaricomycotina</taxon>
        <taxon>Agaricomycetes</taxon>
        <taxon>Polyporales</taxon>
        <taxon>Polyporaceae</taxon>
        <taxon>Dichomitus</taxon>
    </lineage>
</organism>
<sequence length="384" mass="42602">MDESIQLSSKLGQLLNIPPISIELLPGDGSEWLLSAPATHAPFLFIDNNLGVPHKVAYKAYLQAVVRFRPARLRDGPDVASEVLTSTAVLLLVNPAHQTALNARKRLVLAGSSLSALHELRFTDALLMMREGAKQSVLWAHRRWLLRHIYPLAPLAPRPSADVEPLSQSQGDGVDTLFGLALDAPAFQREFSVVERACLAYPRNYHAWTHRFLCAEALVALLHFQRASHSEPPPQELVEVLREERERVRGWIERHVSDYSAMQYCCQLEGLVRGSRVDAALGRSSAAFAEVYAHALELVKAFPGHESLWLYLRGAVSVSLPFSSCEERGEKEVWELIGVHLASTGATHESVAAHAHAVRFAAWKIWLVRAHDSSGCVGADRQYK</sequence>
<dbReference type="GO" id="GO:0005737">
    <property type="term" value="C:cytoplasm"/>
    <property type="evidence" value="ECO:0007669"/>
    <property type="project" value="TreeGrafter"/>
</dbReference>
<dbReference type="InterPro" id="IPR002088">
    <property type="entry name" value="Prenyl_trans_a"/>
</dbReference>
<dbReference type="OrthoDB" id="1924260at2759"/>
<gene>
    <name evidence="5" type="ORF">BD311DRAFT_781438</name>
</gene>